<dbReference type="HOGENOM" id="CLU_008293_1_0_1"/>
<evidence type="ECO:0000256" key="4">
    <source>
        <dbReference type="ARBA" id="ARBA00022989"/>
    </source>
</evidence>
<organism evidence="8 9">
    <name type="scientific">Drosophila willistoni</name>
    <name type="common">Fruit fly</name>
    <dbReference type="NCBI Taxonomy" id="7260"/>
    <lineage>
        <taxon>Eukaryota</taxon>
        <taxon>Metazoa</taxon>
        <taxon>Ecdysozoa</taxon>
        <taxon>Arthropoda</taxon>
        <taxon>Hexapoda</taxon>
        <taxon>Insecta</taxon>
        <taxon>Pterygota</taxon>
        <taxon>Neoptera</taxon>
        <taxon>Endopterygota</taxon>
        <taxon>Diptera</taxon>
        <taxon>Brachycera</taxon>
        <taxon>Muscomorpha</taxon>
        <taxon>Ephydroidea</taxon>
        <taxon>Drosophilidae</taxon>
        <taxon>Drosophila</taxon>
        <taxon>Sophophora</taxon>
    </lineage>
</organism>
<evidence type="ECO:0000256" key="1">
    <source>
        <dbReference type="ARBA" id="ARBA00004141"/>
    </source>
</evidence>
<evidence type="ECO:0000256" key="2">
    <source>
        <dbReference type="ARBA" id="ARBA00006058"/>
    </source>
</evidence>
<evidence type="ECO:0008006" key="10">
    <source>
        <dbReference type="Google" id="ProtNLM"/>
    </source>
</evidence>
<reference evidence="8 9" key="1">
    <citation type="journal article" date="2007" name="Nature">
        <title>Evolution of genes and genomes on the Drosophila phylogeny.</title>
        <authorList>
            <consortium name="Drosophila 12 Genomes Consortium"/>
            <person name="Clark A.G."/>
            <person name="Eisen M.B."/>
            <person name="Smith D.R."/>
            <person name="Bergman C.M."/>
            <person name="Oliver B."/>
            <person name="Markow T.A."/>
            <person name="Kaufman T.C."/>
            <person name="Kellis M."/>
            <person name="Gelbart W."/>
            <person name="Iyer V.N."/>
            <person name="Pollard D.A."/>
            <person name="Sackton T.B."/>
            <person name="Larracuente A.M."/>
            <person name="Singh N.D."/>
            <person name="Abad J.P."/>
            <person name="Abt D.N."/>
            <person name="Adryan B."/>
            <person name="Aguade M."/>
            <person name="Akashi H."/>
            <person name="Anderson W.W."/>
            <person name="Aquadro C.F."/>
            <person name="Ardell D.H."/>
            <person name="Arguello R."/>
            <person name="Artieri C.G."/>
            <person name="Barbash D.A."/>
            <person name="Barker D."/>
            <person name="Barsanti P."/>
            <person name="Batterham P."/>
            <person name="Batzoglou S."/>
            <person name="Begun D."/>
            <person name="Bhutkar A."/>
            <person name="Blanco E."/>
            <person name="Bosak S.A."/>
            <person name="Bradley R.K."/>
            <person name="Brand A.D."/>
            <person name="Brent M.R."/>
            <person name="Brooks A.N."/>
            <person name="Brown R.H."/>
            <person name="Butlin R.K."/>
            <person name="Caggese C."/>
            <person name="Calvi B.R."/>
            <person name="Bernardo de Carvalho A."/>
            <person name="Caspi A."/>
            <person name="Castrezana S."/>
            <person name="Celniker S.E."/>
            <person name="Chang J.L."/>
            <person name="Chapple C."/>
            <person name="Chatterji S."/>
            <person name="Chinwalla A."/>
            <person name="Civetta A."/>
            <person name="Clifton S.W."/>
            <person name="Comeron J.M."/>
            <person name="Costello J.C."/>
            <person name="Coyne J.A."/>
            <person name="Daub J."/>
            <person name="David R.G."/>
            <person name="Delcher A.L."/>
            <person name="Delehaunty K."/>
            <person name="Do C.B."/>
            <person name="Ebling H."/>
            <person name="Edwards K."/>
            <person name="Eickbush T."/>
            <person name="Evans J.D."/>
            <person name="Filipski A."/>
            <person name="Findeiss S."/>
            <person name="Freyhult E."/>
            <person name="Fulton L."/>
            <person name="Fulton R."/>
            <person name="Garcia A.C."/>
            <person name="Gardiner A."/>
            <person name="Garfield D.A."/>
            <person name="Garvin B.E."/>
            <person name="Gibson G."/>
            <person name="Gilbert D."/>
            <person name="Gnerre S."/>
            <person name="Godfrey J."/>
            <person name="Good R."/>
            <person name="Gotea V."/>
            <person name="Gravely B."/>
            <person name="Greenberg A.J."/>
            <person name="Griffiths-Jones S."/>
            <person name="Gross S."/>
            <person name="Guigo R."/>
            <person name="Gustafson E.A."/>
            <person name="Haerty W."/>
            <person name="Hahn M.W."/>
            <person name="Halligan D.L."/>
            <person name="Halpern A.L."/>
            <person name="Halter G.M."/>
            <person name="Han M.V."/>
            <person name="Heger A."/>
            <person name="Hillier L."/>
            <person name="Hinrichs A.S."/>
            <person name="Holmes I."/>
            <person name="Hoskins R.A."/>
            <person name="Hubisz M.J."/>
            <person name="Hultmark D."/>
            <person name="Huntley M.A."/>
            <person name="Jaffe D.B."/>
            <person name="Jagadeeshan S."/>
            <person name="Jeck W.R."/>
            <person name="Johnson J."/>
            <person name="Jones C.D."/>
            <person name="Jordan W.C."/>
            <person name="Karpen G.H."/>
            <person name="Kataoka E."/>
            <person name="Keightley P.D."/>
            <person name="Kheradpour P."/>
            <person name="Kirkness E.F."/>
            <person name="Koerich L.B."/>
            <person name="Kristiansen K."/>
            <person name="Kudrna D."/>
            <person name="Kulathinal R.J."/>
            <person name="Kumar S."/>
            <person name="Kwok R."/>
            <person name="Lander E."/>
            <person name="Langley C.H."/>
            <person name="Lapoint R."/>
            <person name="Lazzaro B.P."/>
            <person name="Lee S.J."/>
            <person name="Levesque L."/>
            <person name="Li R."/>
            <person name="Lin C.F."/>
            <person name="Lin M.F."/>
            <person name="Lindblad-Toh K."/>
            <person name="Llopart A."/>
            <person name="Long M."/>
            <person name="Low L."/>
            <person name="Lozovsky E."/>
            <person name="Lu J."/>
            <person name="Luo M."/>
            <person name="Machado C.A."/>
            <person name="Makalowski W."/>
            <person name="Marzo M."/>
            <person name="Matsuda M."/>
            <person name="Matzkin L."/>
            <person name="McAllister B."/>
            <person name="McBride C.S."/>
            <person name="McKernan B."/>
            <person name="McKernan K."/>
            <person name="Mendez-Lago M."/>
            <person name="Minx P."/>
            <person name="Mollenhauer M.U."/>
            <person name="Montooth K."/>
            <person name="Mount S.M."/>
            <person name="Mu X."/>
            <person name="Myers E."/>
            <person name="Negre B."/>
            <person name="Newfeld S."/>
            <person name="Nielsen R."/>
            <person name="Noor M.A."/>
            <person name="O'Grady P."/>
            <person name="Pachter L."/>
            <person name="Papaceit M."/>
            <person name="Parisi M.J."/>
            <person name="Parisi M."/>
            <person name="Parts L."/>
            <person name="Pedersen J.S."/>
            <person name="Pesole G."/>
            <person name="Phillippy A.M."/>
            <person name="Ponting C.P."/>
            <person name="Pop M."/>
            <person name="Porcelli D."/>
            <person name="Powell J.R."/>
            <person name="Prohaska S."/>
            <person name="Pruitt K."/>
            <person name="Puig M."/>
            <person name="Quesneville H."/>
            <person name="Ram K.R."/>
            <person name="Rand D."/>
            <person name="Rasmussen M.D."/>
            <person name="Reed L.K."/>
            <person name="Reenan R."/>
            <person name="Reily A."/>
            <person name="Remington K.A."/>
            <person name="Rieger T.T."/>
            <person name="Ritchie M.G."/>
            <person name="Robin C."/>
            <person name="Rogers Y.H."/>
            <person name="Rohde C."/>
            <person name="Rozas J."/>
            <person name="Rubenfield M.J."/>
            <person name="Ruiz A."/>
            <person name="Russo S."/>
            <person name="Salzberg S.L."/>
            <person name="Sanchez-Gracia A."/>
            <person name="Saranga D.J."/>
            <person name="Sato H."/>
            <person name="Schaeffer S.W."/>
            <person name="Schatz M.C."/>
            <person name="Schlenke T."/>
            <person name="Schwartz R."/>
            <person name="Segarra C."/>
            <person name="Singh R.S."/>
            <person name="Sirot L."/>
            <person name="Sirota M."/>
            <person name="Sisneros N.B."/>
            <person name="Smith C.D."/>
            <person name="Smith T.F."/>
            <person name="Spieth J."/>
            <person name="Stage D.E."/>
            <person name="Stark A."/>
            <person name="Stephan W."/>
            <person name="Strausberg R.L."/>
            <person name="Strempel S."/>
            <person name="Sturgill D."/>
            <person name="Sutton G."/>
            <person name="Sutton G.G."/>
            <person name="Tao W."/>
            <person name="Teichmann S."/>
            <person name="Tobari Y.N."/>
            <person name="Tomimura Y."/>
            <person name="Tsolas J.M."/>
            <person name="Valente V.L."/>
            <person name="Venter E."/>
            <person name="Venter J.C."/>
            <person name="Vicario S."/>
            <person name="Vieira F.G."/>
            <person name="Vilella A.J."/>
            <person name="Villasante A."/>
            <person name="Walenz B."/>
            <person name="Wang J."/>
            <person name="Wasserman M."/>
            <person name="Watts T."/>
            <person name="Wilson D."/>
            <person name="Wilson R.K."/>
            <person name="Wing R.A."/>
            <person name="Wolfner M.F."/>
            <person name="Wong A."/>
            <person name="Wong G.K."/>
            <person name="Wu C.I."/>
            <person name="Wu G."/>
            <person name="Yamamoto D."/>
            <person name="Yang H.P."/>
            <person name="Yang S.P."/>
            <person name="Yorke J.A."/>
            <person name="Yoshida K."/>
            <person name="Zdobnov E."/>
            <person name="Zhang P."/>
            <person name="Zhang Y."/>
            <person name="Zimin A.V."/>
            <person name="Baldwin J."/>
            <person name="Abdouelleil A."/>
            <person name="Abdulkadir J."/>
            <person name="Abebe A."/>
            <person name="Abera B."/>
            <person name="Abreu J."/>
            <person name="Acer S.C."/>
            <person name="Aftuck L."/>
            <person name="Alexander A."/>
            <person name="An P."/>
            <person name="Anderson E."/>
            <person name="Anderson S."/>
            <person name="Arachi H."/>
            <person name="Azer M."/>
            <person name="Bachantsang P."/>
            <person name="Barry A."/>
            <person name="Bayul T."/>
            <person name="Berlin A."/>
            <person name="Bessette D."/>
            <person name="Bloom T."/>
            <person name="Blye J."/>
            <person name="Boguslavskiy L."/>
            <person name="Bonnet C."/>
            <person name="Boukhgalter B."/>
            <person name="Bourzgui I."/>
            <person name="Brown A."/>
            <person name="Cahill P."/>
            <person name="Channer S."/>
            <person name="Cheshatsang Y."/>
            <person name="Chuda L."/>
            <person name="Citroen M."/>
            <person name="Collymore A."/>
            <person name="Cooke P."/>
            <person name="Costello M."/>
            <person name="D'Aco K."/>
            <person name="Daza R."/>
            <person name="De Haan G."/>
            <person name="DeGray S."/>
            <person name="DeMaso C."/>
            <person name="Dhargay N."/>
            <person name="Dooley K."/>
            <person name="Dooley E."/>
            <person name="Doricent M."/>
            <person name="Dorje P."/>
            <person name="Dorjee K."/>
            <person name="Dupes A."/>
            <person name="Elong R."/>
            <person name="Falk J."/>
            <person name="Farina A."/>
            <person name="Faro S."/>
            <person name="Ferguson D."/>
            <person name="Fisher S."/>
            <person name="Foley C.D."/>
            <person name="Franke A."/>
            <person name="Friedrich D."/>
            <person name="Gadbois L."/>
            <person name="Gearin G."/>
            <person name="Gearin C.R."/>
            <person name="Giannoukos G."/>
            <person name="Goode T."/>
            <person name="Graham J."/>
            <person name="Grandbois E."/>
            <person name="Grewal S."/>
            <person name="Gyaltsen K."/>
            <person name="Hafez N."/>
            <person name="Hagos B."/>
            <person name="Hall J."/>
            <person name="Henson C."/>
            <person name="Hollinger A."/>
            <person name="Honan T."/>
            <person name="Huard M.D."/>
            <person name="Hughes L."/>
            <person name="Hurhula B."/>
            <person name="Husby M.E."/>
            <person name="Kamat A."/>
            <person name="Kanga B."/>
            <person name="Kashin S."/>
            <person name="Khazanovich D."/>
            <person name="Kisner P."/>
            <person name="Lance K."/>
            <person name="Lara M."/>
            <person name="Lee W."/>
            <person name="Lennon N."/>
            <person name="Letendre F."/>
            <person name="LeVine R."/>
            <person name="Lipovsky A."/>
            <person name="Liu X."/>
            <person name="Liu J."/>
            <person name="Liu S."/>
            <person name="Lokyitsang T."/>
            <person name="Lokyitsang Y."/>
            <person name="Lubonja R."/>
            <person name="Lui A."/>
            <person name="MacDonald P."/>
            <person name="Magnisalis V."/>
            <person name="Maru K."/>
            <person name="Matthews C."/>
            <person name="McCusker W."/>
            <person name="McDonough S."/>
            <person name="Mehta T."/>
            <person name="Meldrim J."/>
            <person name="Meneus L."/>
            <person name="Mihai O."/>
            <person name="Mihalev A."/>
            <person name="Mihova T."/>
            <person name="Mittelman R."/>
            <person name="Mlenga V."/>
            <person name="Montmayeur A."/>
            <person name="Mulrain L."/>
            <person name="Navidi A."/>
            <person name="Naylor J."/>
            <person name="Negash T."/>
            <person name="Nguyen T."/>
            <person name="Nguyen N."/>
            <person name="Nicol R."/>
            <person name="Norbu C."/>
            <person name="Norbu N."/>
            <person name="Novod N."/>
            <person name="O'Neill B."/>
            <person name="Osman S."/>
            <person name="Markiewicz E."/>
            <person name="Oyono O.L."/>
            <person name="Patti C."/>
            <person name="Phunkhang P."/>
            <person name="Pierre F."/>
            <person name="Priest M."/>
            <person name="Raghuraman S."/>
            <person name="Rege F."/>
            <person name="Reyes R."/>
            <person name="Rise C."/>
            <person name="Rogov P."/>
            <person name="Ross K."/>
            <person name="Ryan E."/>
            <person name="Settipalli S."/>
            <person name="Shea T."/>
            <person name="Sherpa N."/>
            <person name="Shi L."/>
            <person name="Shih D."/>
            <person name="Sparrow T."/>
            <person name="Spaulding J."/>
            <person name="Stalker J."/>
            <person name="Stange-Thomann N."/>
            <person name="Stavropoulos S."/>
            <person name="Stone C."/>
            <person name="Strader C."/>
            <person name="Tesfaye S."/>
            <person name="Thomson T."/>
            <person name="Thoulutsang Y."/>
            <person name="Thoulutsang D."/>
            <person name="Topham K."/>
            <person name="Topping I."/>
            <person name="Tsamla T."/>
            <person name="Vassiliev H."/>
            <person name="Vo A."/>
            <person name="Wangchuk T."/>
            <person name="Wangdi T."/>
            <person name="Weiand M."/>
            <person name="Wilkinson J."/>
            <person name="Wilson A."/>
            <person name="Yadav S."/>
            <person name="Young G."/>
            <person name="Yu Q."/>
            <person name="Zembek L."/>
            <person name="Zhong D."/>
            <person name="Zimmer A."/>
            <person name="Zwirko Z."/>
            <person name="Jaffe D.B."/>
            <person name="Alvarez P."/>
            <person name="Brockman W."/>
            <person name="Butler J."/>
            <person name="Chin C."/>
            <person name="Gnerre S."/>
            <person name="Grabherr M."/>
            <person name="Kleber M."/>
            <person name="Mauceli E."/>
            <person name="MacCallum I."/>
        </authorList>
    </citation>
    <scope>NUCLEOTIDE SEQUENCE [LARGE SCALE GENOMIC DNA]</scope>
    <source>
        <strain evidence="9">Tucson 14030-0811.24</strain>
    </source>
</reference>
<dbReference type="EMBL" id="CH963847">
    <property type="protein sequence ID" value="EDW73577.2"/>
    <property type="molecule type" value="Genomic_DNA"/>
</dbReference>
<proteinExistence type="inferred from homology"/>
<dbReference type="Pfam" id="PF05478">
    <property type="entry name" value="Prominin"/>
    <property type="match status" value="1"/>
</dbReference>
<dbReference type="PANTHER" id="PTHR22730:SF1">
    <property type="entry name" value="PROMININ-LIKE PROTEIN"/>
    <property type="match status" value="1"/>
</dbReference>
<evidence type="ECO:0000256" key="5">
    <source>
        <dbReference type="ARBA" id="ARBA00023136"/>
    </source>
</evidence>
<dbReference type="InterPro" id="IPR008795">
    <property type="entry name" value="Prominin"/>
</dbReference>
<protein>
    <recommendedName>
        <fullName evidence="10">Prominin-like protein</fullName>
    </recommendedName>
</protein>
<comment type="similarity">
    <text evidence="2">Belongs to the prominin family.</text>
</comment>
<keyword evidence="6" id="KW-0325">Glycoprotein</keyword>
<evidence type="ECO:0000256" key="3">
    <source>
        <dbReference type="ARBA" id="ARBA00022692"/>
    </source>
</evidence>
<keyword evidence="9" id="KW-1185">Reference proteome</keyword>
<gene>
    <name evidence="8" type="primary">Dwil\GK17624</name>
    <name evidence="8" type="ORF">Dwil_GK17624</name>
</gene>
<dbReference type="AlphaFoldDB" id="B4MN21"/>
<dbReference type="GO" id="GO:0016020">
    <property type="term" value="C:membrane"/>
    <property type="evidence" value="ECO:0007669"/>
    <property type="project" value="UniProtKB-SubCell"/>
</dbReference>
<dbReference type="eggNOG" id="KOG4331">
    <property type="taxonomic scope" value="Eukaryota"/>
</dbReference>
<feature type="transmembrane region" description="Helical" evidence="7">
    <location>
        <begin position="103"/>
        <end position="125"/>
    </location>
</feature>
<comment type="subcellular location">
    <subcellularLocation>
        <location evidence="1">Membrane</location>
        <topology evidence="1">Multi-pass membrane protein</topology>
    </subcellularLocation>
</comment>
<keyword evidence="5 7" id="KW-0472">Membrane</keyword>
<keyword evidence="4 7" id="KW-1133">Transmembrane helix</keyword>
<evidence type="ECO:0000313" key="9">
    <source>
        <dbReference type="Proteomes" id="UP000007798"/>
    </source>
</evidence>
<feature type="transmembrane region" description="Helical" evidence="7">
    <location>
        <begin position="53"/>
        <end position="82"/>
    </location>
</feature>
<evidence type="ECO:0000256" key="6">
    <source>
        <dbReference type="ARBA" id="ARBA00023180"/>
    </source>
</evidence>
<name>B4MN21_DROWI</name>
<dbReference type="OrthoDB" id="6229420at2759"/>
<dbReference type="Proteomes" id="UP000007798">
    <property type="component" value="Unassembled WGS sequence"/>
</dbReference>
<feature type="transmembrane region" description="Helical" evidence="7">
    <location>
        <begin position="379"/>
        <end position="404"/>
    </location>
</feature>
<keyword evidence="3 7" id="KW-0812">Transmembrane</keyword>
<sequence>MDIVFNFSRFVFDTIVTDSPALPPGYVVLKDNDTLALGSKSEEDDWADLMAKYWLVFVWIVFLLIVIIVVPFIAVCYCCFCCCRRCKQGCPPCDERQDYRRRLCCGICLGVLILLLLLALLIAFFSNRLLDRGLQDSSDTIRRGSEDTCLFMKDVADNIHHLLVLNYEELENHMIDQLNDAHKHLFLDLADTSESNAVTELERILDNMPEALQLMRQVDKLEKELRYTGSQLRDGVRGMKRDINYAASNLCGTDYCMRMVNNMDVEFIDTTPCLHFDELPNTTIYAESIESIIKKKHYEVPKRALQRLQEVNTMVQKQMEHLIPPLIRDVKKGSDAFREQSNRIHNIVGSVLSDIHQNTLHSTKSFEDVYERFGTGRDLVNLLVCLSLFLIIVILIVSLICGVVGPAQSAGGMGFCSRGTGAMCLLIVILLIFCVVSFIILVGTFYFMMGLITYEGACAPLHDKEENSLIRQFDSTIDLNMYRSPSQDDEDQMEVPAIRMSNAIKACTANRSIFEILRENHMYDINDLSRLKVLNLDDSSEHQVFEDDLSKFVILTPDERSQINDLRQENLSTYHSTVFTASMCSLYTPMSLSNLAESLRQLSYELSSEYDSAVYAFYNEHLTAKAYHEAYSDELKSTHSSLVKKLNKIDELILYENFDFATSIQVLIEAVVRAEKFIQDRGKQFINTVTLNLTQTMVEQTGQYVEMVVSQVNNNVGRCDPLAYIYDRGVEFICHHMVDPIALYLEV</sequence>
<evidence type="ECO:0000256" key="7">
    <source>
        <dbReference type="SAM" id="Phobius"/>
    </source>
</evidence>
<dbReference type="PANTHER" id="PTHR22730">
    <property type="entry name" value="PROMININ PROM PROTEIN"/>
    <property type="match status" value="1"/>
</dbReference>
<feature type="transmembrane region" description="Helical" evidence="7">
    <location>
        <begin position="425"/>
        <end position="449"/>
    </location>
</feature>
<accession>B4MN21</accession>
<evidence type="ECO:0000313" key="8">
    <source>
        <dbReference type="EMBL" id="EDW73577.2"/>
    </source>
</evidence>
<dbReference type="InParanoid" id="B4MN21"/>